<keyword evidence="1" id="KW-0614">Plasmid</keyword>
<reference evidence="1" key="1">
    <citation type="submission" date="2022-09" db="EMBL/GenBank/DDBJ databases">
        <title>Interaction between co-microsymbionts with complementary sets of symbiotic genes in legume-rhizobium systems.</title>
        <authorList>
            <person name="Safronova V."/>
            <person name="Sazanova A."/>
            <person name="Afonin A."/>
            <person name="Chirak E."/>
        </authorList>
    </citation>
    <scope>NUCLEOTIDE SEQUENCE</scope>
    <source>
        <strain evidence="1">A18/3m</strain>
    </source>
</reference>
<dbReference type="Proteomes" id="UP001061991">
    <property type="component" value="Plasmid p_unnamed2"/>
</dbReference>
<protein>
    <submittedName>
        <fullName evidence="1">Autotransporter outer membrane beta-barrel domain-containing protein</fullName>
    </submittedName>
</protein>
<keyword evidence="2" id="KW-1185">Reference proteome</keyword>
<dbReference type="EMBL" id="CP104971">
    <property type="protein sequence ID" value="UXN58146.1"/>
    <property type="molecule type" value="Genomic_DNA"/>
</dbReference>
<organism evidence="1 2">
    <name type="scientific">Phyllobacterium zundukense</name>
    <dbReference type="NCBI Taxonomy" id="1867719"/>
    <lineage>
        <taxon>Bacteria</taxon>
        <taxon>Pseudomonadati</taxon>
        <taxon>Pseudomonadota</taxon>
        <taxon>Alphaproteobacteria</taxon>
        <taxon>Hyphomicrobiales</taxon>
        <taxon>Phyllobacteriaceae</taxon>
        <taxon>Phyllobacterium</taxon>
    </lineage>
</organism>
<geneLocation type="plasmid" evidence="1 2">
    <name>p_unnamed2</name>
</geneLocation>
<evidence type="ECO:0000313" key="1">
    <source>
        <dbReference type="EMBL" id="UXN58146.1"/>
    </source>
</evidence>
<proteinExistence type="predicted"/>
<sequence length="3811" mass="368903">MTKWKGEVASCAPAAAPLVSSMVRAWGARLLPAALLMGLAAGSASGADLFWDANGTSVGAGGAGTWNTSTGNWSLNNDGVSGPYNPWNNGALDNALFAGTAGTVTLGVPITVHNLTFNTSAYTLTGNTLTLGGVTPTITVTSGTSTINSIIAGAAGLTKAGAGFLTLGGANTFSGGVNVNAGTLFLSAASSFTGNINLNGGVLRATNNAALGAAGNTITTTADATLTVDSGTTNRNVSIAGGSSLTVTGAGVGSALFTGSGNLIVTNGVAMSNAASNYTGTTTFYAAPAGQLVFAFNSIGNLGEASSLGAPTTVANGTISYIAGQFADNVNYTGDGDSSNRNWSIALANYAASLNNNGTGTLTLTGDIGIANSGAAGFSASLADLQLLGVISGGAGAGVSFGGGAGRTVTLGSSNSFTGSVSIGGATIVAPTLANSGIASSLGAGSIVALTDRGTLSYTGAGATSNRTWTSDGATAISNDGTGVLNLAGNLSFVAGGVDTLTLGGAYAGTNSLNGVISGSGGLASSGSGTWVLSGANTRSGTITMNGGTLRAGNASAFGTTTGLTINSGTLDLNGFNMSTATLEGTGGTLALGSGNLTLNAASGSKTFAGSITGSGGLTKLGASTLTLTGQSTYTGATAIGGGSTLALNFATTAGGPTSNLLSSSSALNMGGGTLNIVGAAGEADSQTFNGLNVTSGNNRMNSTAGAGGTMTVNLGAVTRTGGLMDFSFNTGGSFTTSNADGALGGWATVNGEDYAQVAGGVIAAFTTYQNKDNAATWANGDIVSDEGGAVNTAYSGTVSGSVALGGLKYTAAANSTVTVGLGNTLSVDGAIIVASSVGNFNQTIQGGSITGGPGGGTLGVIQNSTGTGTFTIASTIVDNGGATAFAKAGTGKVALSGANTYTGGTTISGGTLSVNSIANGGQASAIGASGSSSDNLVIEGSTLQYSGITTTSDRGFTLVTSGAITAGTIDVANAGANLTFSGLVTSPDNAGLTKTGAGTLTLANAGNDYVGVTTVAGGTLAATTLADGGANSSIGASSSASSNLVLQGGGKLGYIGATTNSDRGFTLGTGGGGIDVSSAATTLTLSGTAVGTGSLTKTGAGTLVLSGTNTYSGGTTISAGTLRAGSAQAFGTGLVTLANTNSATLDINGFNTTFSALQGGGPSGGNVALGAATLTLSGGTGTYAGVISGTGKLALIAGANQTMTGCNHTYTGGTTITGSTLNVDCLANGLQPSGIGASGAASSNLSIGGGGVLQYSGPSIAIDRGLTVSGGDGYVNVAAATTLGLGGAVVGPGRLRASGGGVLVLSGVNTFSGDLVVDAGVMRAGSNSAFGTGFATVRFAGSLDLANFNNSVYGLSDGATAGGSVTLGSGTLTITNGGSVSYGGVISGSGGLIKNGAGIQGISGCNNSYSGSTVINGGAVNVYCLANGGTNSSIGASAASATNLVLNGGLLRYFGAAASTDRQFTLGTTAGSGLDAQGSGPINFTSTAPITLTGTNAARTLTLTGTNTANNSLGALIADNGTGKTALTKSGTGTWILTNSNSTYTGVTTISGGVLGVDKLANGGEASSIGASGAAATNLIIGSGSTLRYTGAGDTTNRLFTLQTGVTFIESSGTGAIVFTDTGPVTLQTPNVARTIALGGTNNGLNTLAGSIGNAGTGVTTLAKNDSGTWVLTGNNTFTGNTVINDGNLMIGNGGTSGNAGAGNVIVNAASSTLSINRSDTFNFTGTLSGPGALAQIGTGTTVLTSAGNAIGATSVNAGTLQVNGALTTATIAMNGAGILTVNGTVGATAGGTTSFTGDAGASTINVNAGGTLRGNGDLGGGNDVMNVSGTLATGGAALNLGAGNDTLVLNDTAVLSGVGFNAGTGGETGTGDTLQVVTTAGRTLDGANVTSFESLLKQGNGILTLTGAFDFSAGTTVQAGVLALGNGTTAGSVAGDIVNNAQVSFNSPGSQTYAGTISGTGSVVKNGTGTMVLTGDNAYSGTTDVFQGALIVNGDQSGATGNTLVTNSGTLGGSGVIGGNVNVASLGRLSPGDPGNSPGTLTINGNLLLGSATKLDFDFGQANVPGGAFNDLINVGGNLTLDGTLNVTQSPGGNFGPGVYRVISYGGALTNNGLNVGSSDYFVQTSVANQVNLVNSAGLALSYWDGDAGPHSNSIVNGGNGTWRAAGDQNWTDATGVFAAPFANASFAVFQGVAGTVNIDNTNGQVQAAGMQFATDGYLVQGGPIDLVGGSSIIRVGDGTAGGAFYTATIASNLTGSSQLVKTDLGTLVLSGTNSYTGGTIINGGTVRISLDTNLGDAAGGLSFGGGTLNTVADMTTGRVVTLAGAGTFLTNAGTTTTLTGGITGAGGLAKDGAGALVVAGDAVHSGGTTITAGILQVGNGATTGTLAGDVTNNATLAFDRSDALIFAGAVTGTGAVDQTGTGTTILTANSSYSGGTTISAGTLQLGNGGATGSITGDVVDDGTLAFNRSDIHTFGGVISGSGAVNQIGTGTTILTQNNTYAGATNVLAGSLQIDGDQSAATGLTSVANGGTLGGTGIIGGDVVVADGGAMNPGDLVGAPGTLTINGGLTTSSGSSFNYDFGQANVPGGAFNDLTEVQDDLVLDGTINVAVSAGGTLGPGLYRVISYGGTLTDNGLDIGTIPSPDFSVQTSVAQQVNLVNTAGLTLNYWDGAAGPKNDSAVNGGDGLWQNSTGNDNWTDSAGSLNAPFSDSAFAIFAGAAGTVTVDNSLGGVSALGMQFATDGYLIQGNDIALVGPQSIIRVGDGTAAGSTYVATIASSLTGSTQLAKTDLGTLVLSGTNSYTGGTSIDGGTVRVAADANLGDAAGGLVFDSGTLHNTAAFSSARGVTLNAGGGTLQTDADLTWSGVIGGTGALAKTGNSTLVLTAGNSYTGPTTVSAGSLFVNGNQSGATGLTSVRNSATLGGTGTVGGNVTIADGAILSPGAADGTPGTLAIAGNLTLSGGSTLNYSFGEANVAGGSLNDLTTVGGNLLLDGTLNVSVSPGGTFGPGVYRVFSYSGALTNNGLSIGTIPSTDYFVQTAIANQVNLINTEGLTLNYWDGAAGPQNNGVIDGGDGLWQNATGNENWTDSTGAVNAPYTDAAFAIFAGAAGTVTVDNSLGQISASGMQFATDGYLIQGGPLELAGPSSIIRVGDGTTAGAGYTATIASALGGSSQLVKTDLGTLVLTGANTYTGGTTIEGGTLEVSSDANLGAAAGALTLENGALHTTASFASARSISLGTLGTIVTDPGTVLTLNGALSGAGNLVKDGSGTTMLGADSSGFTGTTSVEAGILAVNGSLCGDVNVLAGGRLQGIGTVCDTNNAGTVAPGNSIGTLTVAGNYVGNGGQLEIETALGGDASPTDRLVVTGDTAGSTNVKVINVGGIGAQTVEGIKIVDIGGASNGAFSLLGDYVINGEQAVVAGAYGYTLQKNGVSTPSDGDWYLRSGLTSPSAPGEPGNPGEPGGPIYQPGTPLYEAYAQVLQSLNGVSTLQQRVGNRYWAGAGNSALAQGDGPGTLEAAPAPSQGGDVAIDQRGIWARIESAHGKFEPRTSTTGADYDIDTWKVETGIDGQFYESDAGKLIGSLTAHYGHASADITSFFGDGSIDTDGYGLGGTLTWYGQNGFYVDGQAQATWYDSDLTSSTLGTSLTDGNNGFGYAFSLETGKRIDLDQSWTLTPQAQLAYSNVDIDDFTDPFGADVSFGSGDSLKGRIGLSADYQNAWEDGAGKPTRTNLYGIANLYYEFLDGNETDVSGVNFATANDRTWGGIGAGGSYNWNDDKYSLYSEVSINTSLSNFAHSYSLNGTAGFRVKF</sequence>
<gene>
    <name evidence="1" type="ORF">N8E88_04800</name>
</gene>
<accession>A0ACD4CX11</accession>
<evidence type="ECO:0000313" key="2">
    <source>
        <dbReference type="Proteomes" id="UP001061991"/>
    </source>
</evidence>
<name>A0ACD4CX11_9HYPH</name>